<dbReference type="PANTHER" id="PTHR33700">
    <property type="entry name" value="MYB-LIKE PROTEIN X"/>
    <property type="match status" value="1"/>
</dbReference>
<sequence length="364" mass="39935">MLKQSPSRNQRSKGFKVKHFLQICLLLAICIWLLNQLKHSYDKKKAYDNSTGNILEKVQSEHEIIKLGRKDLLPQVDETALEGESQGDKAELEEEIEEIKPEDIEDDGRGGGDDEIDGHDHERAEEEESDEVEDLIDVDDRERDVGTEEQESEEKGNQLEDASSINHRAQNEGEKISQQAREEHYKGDDASSSVVRNTRTLSMEFQIGGLRNIKVAIGSSGIVAGEVKDDEFNLAGSESSSLVEAVANEKTKINGNDALLEKIYDLNATAVGQHTFLQDVPRAQNESSNEVIESRQSNANSNLSFMTGSLGSVDYGVASVSKPMVTKQIIKLGPSALSVGNNALKTMNKSNDTANSQGSESTAN</sequence>
<reference evidence="3 4" key="1">
    <citation type="journal article" date="2020" name="Mol. Plant">
        <title>The Chromosome-Based Rubber Tree Genome Provides New Insights into Spurge Genome Evolution and Rubber Biosynthesis.</title>
        <authorList>
            <person name="Liu J."/>
            <person name="Shi C."/>
            <person name="Shi C.C."/>
            <person name="Li W."/>
            <person name="Zhang Q.J."/>
            <person name="Zhang Y."/>
            <person name="Li K."/>
            <person name="Lu H.F."/>
            <person name="Shi C."/>
            <person name="Zhu S.T."/>
            <person name="Xiao Z.Y."/>
            <person name="Nan H."/>
            <person name="Yue Y."/>
            <person name="Zhu X.G."/>
            <person name="Wu Y."/>
            <person name="Hong X.N."/>
            <person name="Fan G.Y."/>
            <person name="Tong Y."/>
            <person name="Zhang D."/>
            <person name="Mao C.L."/>
            <person name="Liu Y.L."/>
            <person name="Hao S.J."/>
            <person name="Liu W.Q."/>
            <person name="Lv M.Q."/>
            <person name="Zhang H.B."/>
            <person name="Liu Y."/>
            <person name="Hu-Tang G.R."/>
            <person name="Wang J.P."/>
            <person name="Wang J.H."/>
            <person name="Sun Y.H."/>
            <person name="Ni S.B."/>
            <person name="Chen W.B."/>
            <person name="Zhang X.C."/>
            <person name="Jiao Y.N."/>
            <person name="Eichler E.E."/>
            <person name="Li G.H."/>
            <person name="Liu X."/>
            <person name="Gao L.Z."/>
        </authorList>
    </citation>
    <scope>NUCLEOTIDE SEQUENCE [LARGE SCALE GENOMIC DNA]</scope>
    <source>
        <strain evidence="4">cv. GT1</strain>
        <tissue evidence="3">Leaf</tissue>
    </source>
</reference>
<keyword evidence="2" id="KW-1133">Transmembrane helix</keyword>
<name>A0A6A6NGJ0_HEVBR</name>
<keyword evidence="2" id="KW-0472">Membrane</keyword>
<feature type="compositionally biased region" description="Basic and acidic residues" evidence="1">
    <location>
        <begin position="169"/>
        <end position="189"/>
    </location>
</feature>
<feature type="region of interest" description="Disordered" evidence="1">
    <location>
        <begin position="342"/>
        <end position="364"/>
    </location>
</feature>
<evidence type="ECO:0000256" key="2">
    <source>
        <dbReference type="SAM" id="Phobius"/>
    </source>
</evidence>
<dbReference type="AlphaFoldDB" id="A0A6A6NGJ0"/>
<evidence type="ECO:0000256" key="1">
    <source>
        <dbReference type="SAM" id="MobiDB-lite"/>
    </source>
</evidence>
<dbReference type="Proteomes" id="UP000467840">
    <property type="component" value="Chromosome 5"/>
</dbReference>
<gene>
    <name evidence="3" type="ORF">GH714_010196</name>
</gene>
<feature type="compositionally biased region" description="Basic and acidic residues" evidence="1">
    <location>
        <begin position="98"/>
        <end position="124"/>
    </location>
</feature>
<dbReference type="PANTHER" id="PTHR33700:SF25">
    <property type="entry name" value="TRANSMEMBRANE PROTEIN"/>
    <property type="match status" value="1"/>
</dbReference>
<evidence type="ECO:0000313" key="3">
    <source>
        <dbReference type="EMBL" id="KAF2324210.1"/>
    </source>
</evidence>
<feature type="compositionally biased region" description="Acidic residues" evidence="1">
    <location>
        <begin position="125"/>
        <end position="137"/>
    </location>
</feature>
<feature type="transmembrane region" description="Helical" evidence="2">
    <location>
        <begin position="20"/>
        <end position="37"/>
    </location>
</feature>
<comment type="caution">
    <text evidence="3">The sequence shown here is derived from an EMBL/GenBank/DDBJ whole genome shotgun (WGS) entry which is preliminary data.</text>
</comment>
<protein>
    <submittedName>
        <fullName evidence="3">Uncharacterized protein</fullName>
    </submittedName>
</protein>
<proteinExistence type="predicted"/>
<evidence type="ECO:0000313" key="4">
    <source>
        <dbReference type="Proteomes" id="UP000467840"/>
    </source>
</evidence>
<dbReference type="EMBL" id="JAAGAX010000001">
    <property type="protein sequence ID" value="KAF2324210.1"/>
    <property type="molecule type" value="Genomic_DNA"/>
</dbReference>
<accession>A0A6A6NGJ0</accession>
<keyword evidence="2" id="KW-0812">Transmembrane</keyword>
<organism evidence="3 4">
    <name type="scientific">Hevea brasiliensis</name>
    <name type="common">Para rubber tree</name>
    <name type="synonym">Siphonia brasiliensis</name>
    <dbReference type="NCBI Taxonomy" id="3981"/>
    <lineage>
        <taxon>Eukaryota</taxon>
        <taxon>Viridiplantae</taxon>
        <taxon>Streptophyta</taxon>
        <taxon>Embryophyta</taxon>
        <taxon>Tracheophyta</taxon>
        <taxon>Spermatophyta</taxon>
        <taxon>Magnoliopsida</taxon>
        <taxon>eudicotyledons</taxon>
        <taxon>Gunneridae</taxon>
        <taxon>Pentapetalae</taxon>
        <taxon>rosids</taxon>
        <taxon>fabids</taxon>
        <taxon>Malpighiales</taxon>
        <taxon>Euphorbiaceae</taxon>
        <taxon>Crotonoideae</taxon>
        <taxon>Micrandreae</taxon>
        <taxon>Hevea</taxon>
    </lineage>
</organism>
<feature type="region of interest" description="Disordered" evidence="1">
    <location>
        <begin position="76"/>
        <end position="193"/>
    </location>
</feature>
<keyword evidence="4" id="KW-1185">Reference proteome</keyword>